<organism evidence="1 2">
    <name type="scientific">Pyropia yezoensis</name>
    <name type="common">Susabi-nori</name>
    <name type="synonym">Porphyra yezoensis</name>
    <dbReference type="NCBI Taxonomy" id="2788"/>
    <lineage>
        <taxon>Eukaryota</taxon>
        <taxon>Rhodophyta</taxon>
        <taxon>Bangiophyceae</taxon>
        <taxon>Bangiales</taxon>
        <taxon>Bangiaceae</taxon>
        <taxon>Pyropia</taxon>
    </lineage>
</organism>
<evidence type="ECO:0000313" key="2">
    <source>
        <dbReference type="Proteomes" id="UP000798662"/>
    </source>
</evidence>
<proteinExistence type="predicted"/>
<dbReference type="Proteomes" id="UP000798662">
    <property type="component" value="Chromosome 2"/>
</dbReference>
<gene>
    <name evidence="1" type="ORF">I4F81_009271</name>
</gene>
<comment type="caution">
    <text evidence="1">The sequence shown here is derived from an EMBL/GenBank/DDBJ whole genome shotgun (WGS) entry which is preliminary data.</text>
</comment>
<evidence type="ECO:0000313" key="1">
    <source>
        <dbReference type="EMBL" id="KAK1866756.1"/>
    </source>
</evidence>
<name>A0ACC3C9T7_PYRYE</name>
<keyword evidence="2" id="KW-1185">Reference proteome</keyword>
<accession>A0ACC3C9T7</accession>
<sequence length="718" mass="74375">MLWEARRPAGGPRDGVSTLLHLAARVGNGARVAALLAVGATVDAADVNGWTSLHEAALGGHAAVASTLVAAGAPVGAASNYGFTPLHSAAHGGDAAVVAALLAAGSPVDAVSKSGCTSLNIVAKAGHTRAVAAMLAAGASMDMEDVHGKSPLFYLSADAPWGPVVALATPVDRAFAALQAALDTFAAHPEMLTEVAAFKWLLVPTRILDVRCLRCAHQLLLLSVRLGLQLRPSPGGDTKASGHGWFERVYQPVLGHLEPRDKRLVATIVMDAAKHGILDPIHVPIMSTALCLHATFFDELAHIREILVHVNHRVHCLETAAKSTGQLLFSTMMGVRDLQHYIQDKEKRERRVALVKSLVKIGLSLAPLVGGALSSAADAVEVWVNSAAGAAVVYQHMADPSDLAAARRVLQRIHDVKDTLTPTQQRSLKKCLHPYDSIEQVDRELAWAARSLQAPEAATTSDGAAVSADGVEGGRSDCGEETTAGGGAAVEAAAPDDLDKPQEVVVDALVDEGVDRAAGRTRRDPLSPSAGGDGAVTASFGVAFFADALDWDPPTVAAKLVAYVARRYTPPRRDAFAAAVGAAAAHHEIDGATVCAGGAGVDESVACLLGPDWQTRRGAVVATRQFFAAARRHSEGADGGPAAAGRVWPGGVLPRRVATAWVRVSDRWRASGANEYALGLAVVVTVKLAVLVAKVVAVVLGAATAVAVVAVLWGGIDT</sequence>
<reference evidence="1" key="1">
    <citation type="submission" date="2019-11" db="EMBL/GenBank/DDBJ databases">
        <title>Nori genome reveals adaptations in red seaweeds to the harsh intertidal environment.</title>
        <authorList>
            <person name="Wang D."/>
            <person name="Mao Y."/>
        </authorList>
    </citation>
    <scope>NUCLEOTIDE SEQUENCE</scope>
    <source>
        <tissue evidence="1">Gametophyte</tissue>
    </source>
</reference>
<protein>
    <submittedName>
        <fullName evidence="1">Uncharacterized protein</fullName>
    </submittedName>
</protein>
<dbReference type="EMBL" id="CM020619">
    <property type="protein sequence ID" value="KAK1866756.1"/>
    <property type="molecule type" value="Genomic_DNA"/>
</dbReference>